<dbReference type="InterPro" id="IPR006342">
    <property type="entry name" value="FkbM_mtfrase"/>
</dbReference>
<dbReference type="RefSeq" id="WP_209358964.1">
    <property type="nucleotide sequence ID" value="NZ_JAGISH010000001.1"/>
</dbReference>
<organism evidence="2 3">
    <name type="scientific">Sagittula salina</name>
    <dbReference type="NCBI Taxonomy" id="2820268"/>
    <lineage>
        <taxon>Bacteria</taxon>
        <taxon>Pseudomonadati</taxon>
        <taxon>Pseudomonadota</taxon>
        <taxon>Alphaproteobacteria</taxon>
        <taxon>Rhodobacterales</taxon>
        <taxon>Roseobacteraceae</taxon>
        <taxon>Sagittula</taxon>
    </lineage>
</organism>
<evidence type="ECO:0000313" key="3">
    <source>
        <dbReference type="Proteomes" id="UP000675940"/>
    </source>
</evidence>
<dbReference type="GO" id="GO:0008168">
    <property type="term" value="F:methyltransferase activity"/>
    <property type="evidence" value="ECO:0007669"/>
    <property type="project" value="UniProtKB-KW"/>
</dbReference>
<dbReference type="GO" id="GO:0032259">
    <property type="term" value="P:methylation"/>
    <property type="evidence" value="ECO:0007669"/>
    <property type="project" value="UniProtKB-KW"/>
</dbReference>
<evidence type="ECO:0000313" key="2">
    <source>
        <dbReference type="EMBL" id="MBP0481349.1"/>
    </source>
</evidence>
<comment type="caution">
    <text evidence="2">The sequence shown here is derived from an EMBL/GenBank/DDBJ whole genome shotgun (WGS) entry which is preliminary data.</text>
</comment>
<dbReference type="EMBL" id="JAGISH010000001">
    <property type="protein sequence ID" value="MBP0481349.1"/>
    <property type="molecule type" value="Genomic_DNA"/>
</dbReference>
<keyword evidence="3" id="KW-1185">Reference proteome</keyword>
<dbReference type="PANTHER" id="PTHR34203">
    <property type="entry name" value="METHYLTRANSFERASE, FKBM FAMILY PROTEIN"/>
    <property type="match status" value="1"/>
</dbReference>
<dbReference type="InterPro" id="IPR052514">
    <property type="entry name" value="SAM-dependent_MTase"/>
</dbReference>
<dbReference type="NCBIfam" id="TIGR01444">
    <property type="entry name" value="fkbM_fam"/>
    <property type="match status" value="1"/>
</dbReference>
<accession>A0A940MQS1</accession>
<gene>
    <name evidence="2" type="ORF">J5474_02440</name>
</gene>
<dbReference type="PANTHER" id="PTHR34203:SF13">
    <property type="entry name" value="EXPRESSED PROTEIN"/>
    <property type="match status" value="1"/>
</dbReference>
<feature type="domain" description="Methyltransferase FkbM" evidence="1">
    <location>
        <begin position="81"/>
        <end position="222"/>
    </location>
</feature>
<dbReference type="Pfam" id="PF05050">
    <property type="entry name" value="Methyltransf_21"/>
    <property type="match status" value="1"/>
</dbReference>
<sequence length="236" mass="25487">MRIPEPEYPYSIAVNEYGFYCLPEVYKSREVPQVSSAGGVYEPDTIRLMRRLCHTGDIVAGGSFVGDFLPALGAGLSPEAMLHTFEPNPISRAAAEMTIALNGLKRVTLHSCAVGASEGVLPLQVAKPSGEAMAARARIADAPAAGETIDVPVKRLDDLVPLTRRVAVLQLDIEGHESPALDGAPALISAHRPVIVLEAPRAWQQRAYAEKLARLFPTLTYRFCGALERNAVFRSL</sequence>
<dbReference type="Proteomes" id="UP000675940">
    <property type="component" value="Unassembled WGS sequence"/>
</dbReference>
<reference evidence="2" key="1">
    <citation type="submission" date="2021-03" db="EMBL/GenBank/DDBJ databases">
        <title>Sagittula salina sp. nov. strain M10.9X isolated from the marine waste.</title>
        <authorList>
            <person name="Satari L."/>
            <person name="Molina-Menor E."/>
            <person name="Vidal-Verdu A."/>
            <person name="Pascual J."/>
            <person name="Pereto J."/>
            <person name="Porcar M."/>
        </authorList>
    </citation>
    <scope>NUCLEOTIDE SEQUENCE</scope>
    <source>
        <strain evidence="2">M10.9X</strain>
    </source>
</reference>
<dbReference type="InterPro" id="IPR029063">
    <property type="entry name" value="SAM-dependent_MTases_sf"/>
</dbReference>
<name>A0A940MQS1_9RHOB</name>
<keyword evidence="2" id="KW-0489">Methyltransferase</keyword>
<dbReference type="SUPFAM" id="SSF53335">
    <property type="entry name" value="S-adenosyl-L-methionine-dependent methyltransferases"/>
    <property type="match status" value="1"/>
</dbReference>
<dbReference type="AlphaFoldDB" id="A0A940MQS1"/>
<keyword evidence="2" id="KW-0808">Transferase</keyword>
<dbReference type="Gene3D" id="3.40.50.150">
    <property type="entry name" value="Vaccinia Virus protein VP39"/>
    <property type="match status" value="1"/>
</dbReference>
<protein>
    <submittedName>
        <fullName evidence="2">FkbM family methyltransferase</fullName>
    </submittedName>
</protein>
<evidence type="ECO:0000259" key="1">
    <source>
        <dbReference type="Pfam" id="PF05050"/>
    </source>
</evidence>
<proteinExistence type="predicted"/>